<evidence type="ECO:0000313" key="6">
    <source>
        <dbReference type="EMBL" id="PNH18383.1"/>
    </source>
</evidence>
<dbReference type="Pfam" id="PF04073">
    <property type="entry name" value="tRNA_edit"/>
    <property type="match status" value="1"/>
</dbReference>
<dbReference type="GO" id="GO:0006412">
    <property type="term" value="P:translation"/>
    <property type="evidence" value="ECO:0007669"/>
    <property type="project" value="UniProtKB-KW"/>
</dbReference>
<dbReference type="PIRSF" id="PIRSF006181">
    <property type="entry name" value="EbsC_YbaK"/>
    <property type="match status" value="1"/>
</dbReference>
<name>A0A2J8B0S9_9FIRM</name>
<dbReference type="InterPro" id="IPR007214">
    <property type="entry name" value="YbaK/aa-tRNA-synth-assoc-dom"/>
</dbReference>
<dbReference type="InterPro" id="IPR036754">
    <property type="entry name" value="YbaK/aa-tRNA-synt-asso_dom_sf"/>
</dbReference>
<evidence type="ECO:0000256" key="1">
    <source>
        <dbReference type="ARBA" id="ARBA00009798"/>
    </source>
</evidence>
<accession>A0A2J8B0S9</accession>
<evidence type="ECO:0000256" key="4">
    <source>
        <dbReference type="PIRNR" id="PIRNR006181"/>
    </source>
</evidence>
<dbReference type="PANTHER" id="PTHR30411">
    <property type="entry name" value="CYTOPLASMIC PROTEIN"/>
    <property type="match status" value="1"/>
</dbReference>
<evidence type="ECO:0000313" key="7">
    <source>
        <dbReference type="Proteomes" id="UP000236394"/>
    </source>
</evidence>
<dbReference type="GO" id="GO:0016829">
    <property type="term" value="F:lyase activity"/>
    <property type="evidence" value="ECO:0007669"/>
    <property type="project" value="UniProtKB-KW"/>
</dbReference>
<comment type="caution">
    <text evidence="6">The sequence shown here is derived from an EMBL/GenBank/DDBJ whole genome shotgun (WGS) entry which is preliminary data.</text>
</comment>
<dbReference type="RefSeq" id="WP_034575241.1">
    <property type="nucleotide sequence ID" value="NZ_NBZD01000003.1"/>
</dbReference>
<dbReference type="PANTHER" id="PTHR30411:SF0">
    <property type="entry name" value="CYS-TRNA(PRO)_CYS-TRNA(CYS) DEACYLASE YBAK"/>
    <property type="match status" value="1"/>
</dbReference>
<protein>
    <recommendedName>
        <fullName evidence="4">Cys-tRNA(Pro)/Cys-tRNA(Cys) deacylase</fullName>
        <ecNumber evidence="4">4.2.-.-</ecNumber>
    </recommendedName>
</protein>
<dbReference type="Proteomes" id="UP000236394">
    <property type="component" value="Unassembled WGS sequence"/>
</dbReference>
<dbReference type="AlphaFoldDB" id="A0A2J8B0S9"/>
<organism evidence="6 7">
    <name type="scientific">Mageeibacillus indolicus</name>
    <dbReference type="NCBI Taxonomy" id="884684"/>
    <lineage>
        <taxon>Bacteria</taxon>
        <taxon>Bacillati</taxon>
        <taxon>Bacillota</taxon>
        <taxon>Clostridia</taxon>
        <taxon>Eubacteriales</taxon>
        <taxon>Oscillospiraceae</taxon>
        <taxon>Mageeibacillus</taxon>
    </lineage>
</organism>
<evidence type="ECO:0000256" key="3">
    <source>
        <dbReference type="ARBA" id="ARBA00023239"/>
    </source>
</evidence>
<gene>
    <name evidence="6" type="ORF">B7R76_05960</name>
</gene>
<comment type="similarity">
    <text evidence="1 4">Belongs to the prolyl-tRNA editing family. YbaK/EbsC subfamily.</text>
</comment>
<sequence length="157" mass="16540">MKINKTNALRALDTAKIPYTIHTFDSKTALSAVEVATAIAEPPAKIYKTLVTAGKSGAHYVFVIPGAAELDLKKAARLADEKSIAMLPSKDLLKLTGYVHGGCSPVGMKTLFTTYIDASASSLPTFIVSAGKIGLQMELDPQSLAKLIKASFGEVTA</sequence>
<evidence type="ECO:0000256" key="2">
    <source>
        <dbReference type="ARBA" id="ARBA00022917"/>
    </source>
</evidence>
<dbReference type="NCBIfam" id="TIGR00011">
    <property type="entry name" value="YbaK_EbsC"/>
    <property type="match status" value="1"/>
</dbReference>
<reference evidence="7" key="1">
    <citation type="submission" date="2017-04" db="EMBL/GenBank/DDBJ databases">
        <authorList>
            <person name="Bumgarner R.E."/>
            <person name="Fredricks D.N."/>
            <person name="Srinivasan S."/>
        </authorList>
    </citation>
    <scope>NUCLEOTIDE SEQUENCE [LARGE SCALE GENOMIC DNA]</scope>
    <source>
        <strain evidence="7">KA00405</strain>
    </source>
</reference>
<proteinExistence type="inferred from homology"/>
<dbReference type="EMBL" id="NBZD01000003">
    <property type="protein sequence ID" value="PNH18383.1"/>
    <property type="molecule type" value="Genomic_DNA"/>
</dbReference>
<dbReference type="SUPFAM" id="SSF55826">
    <property type="entry name" value="YbaK/ProRS associated domain"/>
    <property type="match status" value="1"/>
</dbReference>
<dbReference type="GO" id="GO:0002161">
    <property type="term" value="F:aminoacyl-tRNA deacylase activity"/>
    <property type="evidence" value="ECO:0007669"/>
    <property type="project" value="InterPro"/>
</dbReference>
<keyword evidence="3 4" id="KW-0456">Lyase</keyword>
<keyword evidence="2 4" id="KW-0648">Protein biosynthesis</keyword>
<dbReference type="EC" id="4.2.-.-" evidence="4"/>
<evidence type="ECO:0000259" key="5">
    <source>
        <dbReference type="Pfam" id="PF04073"/>
    </source>
</evidence>
<dbReference type="CDD" id="cd00002">
    <property type="entry name" value="YbaK_deacylase"/>
    <property type="match status" value="1"/>
</dbReference>
<dbReference type="InterPro" id="IPR004369">
    <property type="entry name" value="Prolyl-tRNA_editing_YbaK/EbsC"/>
</dbReference>
<dbReference type="Gene3D" id="3.90.960.10">
    <property type="entry name" value="YbaK/aminoacyl-tRNA synthetase-associated domain"/>
    <property type="match status" value="1"/>
</dbReference>
<feature type="domain" description="YbaK/aminoacyl-tRNA synthetase-associated" evidence="5">
    <location>
        <begin position="30"/>
        <end position="147"/>
    </location>
</feature>